<reference evidence="3 4" key="1">
    <citation type="submission" date="2024-01" db="EMBL/GenBank/DDBJ databases">
        <title>A draft genome for the cacao thread blight pathogen Marasmiellus scandens.</title>
        <authorList>
            <person name="Baruah I.K."/>
            <person name="Leung J."/>
            <person name="Bukari Y."/>
            <person name="Amoako-Attah I."/>
            <person name="Meinhardt L.W."/>
            <person name="Bailey B.A."/>
            <person name="Cohen S.P."/>
        </authorList>
    </citation>
    <scope>NUCLEOTIDE SEQUENCE [LARGE SCALE GENOMIC DNA]</scope>
    <source>
        <strain evidence="3 4">GH-19</strain>
    </source>
</reference>
<feature type="region of interest" description="Disordered" evidence="1">
    <location>
        <begin position="1"/>
        <end position="33"/>
    </location>
</feature>
<dbReference type="EMBL" id="JBANRG010000001">
    <property type="protein sequence ID" value="KAK7471906.1"/>
    <property type="molecule type" value="Genomic_DNA"/>
</dbReference>
<gene>
    <name evidence="3" type="ORF">VKT23_000007</name>
</gene>
<sequence length="76" mass="8948">MVTEVKDVFQEDERKQGGDQYVTSHEQNASVEQDFRQSPIAKLEDLLGQENYQRLKELKGKYDRGNVFSRWLKIEA</sequence>
<evidence type="ECO:0000313" key="3">
    <source>
        <dbReference type="EMBL" id="KAK7471906.1"/>
    </source>
</evidence>
<proteinExistence type="predicted"/>
<name>A0ABR1K4S5_9AGAR</name>
<evidence type="ECO:0000259" key="2">
    <source>
        <dbReference type="Pfam" id="PF08031"/>
    </source>
</evidence>
<feature type="compositionally biased region" description="Polar residues" evidence="1">
    <location>
        <begin position="21"/>
        <end position="31"/>
    </location>
</feature>
<keyword evidence="4" id="KW-1185">Reference proteome</keyword>
<protein>
    <recommendedName>
        <fullName evidence="2">Berberine/berberine-like domain-containing protein</fullName>
    </recommendedName>
</protein>
<feature type="compositionally biased region" description="Basic and acidic residues" evidence="1">
    <location>
        <begin position="1"/>
        <end position="17"/>
    </location>
</feature>
<dbReference type="InterPro" id="IPR012951">
    <property type="entry name" value="BBE"/>
</dbReference>
<feature type="domain" description="Berberine/berberine-like" evidence="2">
    <location>
        <begin position="50"/>
        <end position="69"/>
    </location>
</feature>
<dbReference type="Proteomes" id="UP001498398">
    <property type="component" value="Unassembled WGS sequence"/>
</dbReference>
<comment type="caution">
    <text evidence="3">The sequence shown here is derived from an EMBL/GenBank/DDBJ whole genome shotgun (WGS) entry which is preliminary data.</text>
</comment>
<accession>A0ABR1K4S5</accession>
<dbReference type="Pfam" id="PF08031">
    <property type="entry name" value="BBE"/>
    <property type="match status" value="1"/>
</dbReference>
<evidence type="ECO:0000256" key="1">
    <source>
        <dbReference type="SAM" id="MobiDB-lite"/>
    </source>
</evidence>
<organism evidence="3 4">
    <name type="scientific">Marasmiellus scandens</name>
    <dbReference type="NCBI Taxonomy" id="2682957"/>
    <lineage>
        <taxon>Eukaryota</taxon>
        <taxon>Fungi</taxon>
        <taxon>Dikarya</taxon>
        <taxon>Basidiomycota</taxon>
        <taxon>Agaricomycotina</taxon>
        <taxon>Agaricomycetes</taxon>
        <taxon>Agaricomycetidae</taxon>
        <taxon>Agaricales</taxon>
        <taxon>Marasmiineae</taxon>
        <taxon>Omphalotaceae</taxon>
        <taxon>Marasmiellus</taxon>
    </lineage>
</organism>
<evidence type="ECO:0000313" key="4">
    <source>
        <dbReference type="Proteomes" id="UP001498398"/>
    </source>
</evidence>